<feature type="domain" description="MHD" evidence="2">
    <location>
        <begin position="611"/>
        <end position="876"/>
    </location>
</feature>
<feature type="compositionally biased region" description="Pro residues" evidence="1">
    <location>
        <begin position="417"/>
        <end position="426"/>
    </location>
</feature>
<gene>
    <name evidence="3" type="ORF">DASC09_025330</name>
</gene>
<dbReference type="PROSITE" id="PS51072">
    <property type="entry name" value="MHD"/>
    <property type="match status" value="1"/>
</dbReference>
<evidence type="ECO:0000313" key="3">
    <source>
        <dbReference type="EMBL" id="GMM35208.1"/>
    </source>
</evidence>
<reference evidence="3 4" key="1">
    <citation type="journal article" date="2023" name="Elife">
        <title>Identification of key yeast species and microbe-microbe interactions impacting larval growth of Drosophila in the wild.</title>
        <authorList>
            <person name="Mure A."/>
            <person name="Sugiura Y."/>
            <person name="Maeda R."/>
            <person name="Honda K."/>
            <person name="Sakurai N."/>
            <person name="Takahashi Y."/>
            <person name="Watada M."/>
            <person name="Katoh T."/>
            <person name="Gotoh A."/>
            <person name="Gotoh Y."/>
            <person name="Taniguchi I."/>
            <person name="Nakamura K."/>
            <person name="Hayashi T."/>
            <person name="Katayama T."/>
            <person name="Uemura T."/>
            <person name="Hattori Y."/>
        </authorList>
    </citation>
    <scope>NUCLEOTIDE SEQUENCE [LARGE SCALE GENOMIC DNA]</scope>
    <source>
        <strain evidence="3 4">SC-9</strain>
    </source>
</reference>
<dbReference type="SUPFAM" id="SSF103657">
    <property type="entry name" value="BAR/IMD domain-like"/>
    <property type="match status" value="1"/>
</dbReference>
<organism evidence="3 4">
    <name type="scientific">Saccharomycopsis crataegensis</name>
    <dbReference type="NCBI Taxonomy" id="43959"/>
    <lineage>
        <taxon>Eukaryota</taxon>
        <taxon>Fungi</taxon>
        <taxon>Dikarya</taxon>
        <taxon>Ascomycota</taxon>
        <taxon>Saccharomycotina</taxon>
        <taxon>Saccharomycetes</taxon>
        <taxon>Saccharomycopsidaceae</taxon>
        <taxon>Saccharomycopsis</taxon>
    </lineage>
</organism>
<feature type="region of interest" description="Disordered" evidence="1">
    <location>
        <begin position="277"/>
        <end position="388"/>
    </location>
</feature>
<comment type="caution">
    <text evidence="3">The sequence shown here is derived from an EMBL/GenBank/DDBJ whole genome shotgun (WGS) entry which is preliminary data.</text>
</comment>
<feature type="region of interest" description="Disordered" evidence="1">
    <location>
        <begin position="576"/>
        <end position="612"/>
    </location>
</feature>
<evidence type="ECO:0000256" key="1">
    <source>
        <dbReference type="SAM" id="MobiDB-lite"/>
    </source>
</evidence>
<dbReference type="InterPro" id="IPR027267">
    <property type="entry name" value="AH/BAR_dom_sf"/>
</dbReference>
<dbReference type="Pfam" id="PF10291">
    <property type="entry name" value="muHD"/>
    <property type="match status" value="1"/>
</dbReference>
<sequence>MSTSNNNEERAVFASTILVESSPVEASNIFLSRLLESKGLNNQIGSFLFDYMMINRHYASKLRKILDTKGKNLNQSIDQYIKKETKHDAKYAAAKPLGADHLGQFGDLWTGVIDDIKEEIYITEMFCNNMEKQLISPLKKCFDINKNKKYSNMLDTVLELSKTAEAVVDLPEADVGGAAEEEESHKFSLKGHHHKKSSLIANNDEWAIKSPQVSEQFESFEFNRLLFLKDVFISFQNNSNFRFNENLKHNENLFSVLVGFNPDDEIARFAEQSVKNDAGKPVKPLPPISKNTDDDVNFISTPPMTKKKSTTNANAKPSETLDTASHNNDFQPPPLQPQRSNPSTISSQVTEKRRSGLRSKMGTLFGKKKNKQKHPHQDFATTKSIVEDERVAETAPPAMASDNQPIVVKDNEKVAAPPAPPAPGPSSEPATTPLQEKTIEPRSSFMNVKKESSKAEEEMSINQRPLVPNVRSDSANSVTEPSSNNNALPPPPPPTRKVGTEHPQQPPVKKDRRDIQSTLFTNLTAADIMEQGRGGNNNNNSNNRLSLIGEEQPMSSVPPPLPKNASYSISEASKKHDSVFGSHHGSVTSLAQSQITTTKTGNKFTHPELNQRGLNASVSESIKVSIRDGFTENCQIIGEVAMTYFADQMASSPPPPQSYLKLIDSQNVIEKLIPNHSFLEAIDVEGLPVSEKCFKQNLSQISNRTLGGLKYLVSSADSPIVILPIWRFEPHQASCMIGIKLSDSVLAKLGDDDLVQLDDFVLSIALEDGVEIQSAMSRPSGTFNKEKRRITWKYTEPIVLSKTHGEDKIVARFMTNGIAKESKNGAQAKFVINNGKGGDKVVSNIALEYCNELGDHQQWERVNVAKTFSTNVFTAHSV</sequence>
<dbReference type="GeneID" id="90073187"/>
<dbReference type="InterPro" id="IPR028565">
    <property type="entry name" value="MHD"/>
</dbReference>
<dbReference type="RefSeq" id="XP_064852208.1">
    <property type="nucleotide sequence ID" value="XM_064996136.1"/>
</dbReference>
<dbReference type="InterPro" id="IPR018808">
    <property type="entry name" value="Muniscin_C"/>
</dbReference>
<accession>A0AAV5QK43</accession>
<feature type="compositionally biased region" description="Polar residues" evidence="1">
    <location>
        <begin position="320"/>
        <end position="330"/>
    </location>
</feature>
<feature type="region of interest" description="Disordered" evidence="1">
    <location>
        <begin position="414"/>
        <end position="516"/>
    </location>
</feature>
<feature type="compositionally biased region" description="Low complexity" evidence="1">
    <location>
        <begin position="300"/>
        <end position="316"/>
    </location>
</feature>
<dbReference type="AlphaFoldDB" id="A0AAV5QK43"/>
<evidence type="ECO:0000259" key="2">
    <source>
        <dbReference type="PROSITE" id="PS51072"/>
    </source>
</evidence>
<dbReference type="EMBL" id="BTFZ01000004">
    <property type="protein sequence ID" value="GMM35208.1"/>
    <property type="molecule type" value="Genomic_DNA"/>
</dbReference>
<feature type="compositionally biased region" description="Basic and acidic residues" evidence="1">
    <location>
        <begin position="448"/>
        <end position="457"/>
    </location>
</feature>
<proteinExistence type="predicted"/>
<name>A0AAV5QK43_9ASCO</name>
<feature type="compositionally biased region" description="Polar residues" evidence="1">
    <location>
        <begin position="585"/>
        <end position="603"/>
    </location>
</feature>
<feature type="compositionally biased region" description="Polar residues" evidence="1">
    <location>
        <begin position="471"/>
        <end position="487"/>
    </location>
</feature>
<evidence type="ECO:0000313" key="4">
    <source>
        <dbReference type="Proteomes" id="UP001360560"/>
    </source>
</evidence>
<dbReference type="Gene3D" id="1.20.1270.60">
    <property type="entry name" value="Arfaptin homology (AH) domain/BAR domain"/>
    <property type="match status" value="1"/>
</dbReference>
<feature type="compositionally biased region" description="Polar residues" evidence="1">
    <location>
        <begin position="337"/>
        <end position="349"/>
    </location>
</feature>
<dbReference type="Proteomes" id="UP001360560">
    <property type="component" value="Unassembled WGS sequence"/>
</dbReference>
<keyword evidence="4" id="KW-1185">Reference proteome</keyword>
<protein>
    <submittedName>
        <fullName evidence="3">Syp1 protein</fullName>
    </submittedName>
</protein>